<evidence type="ECO:0000256" key="5">
    <source>
        <dbReference type="ARBA" id="ARBA00022692"/>
    </source>
</evidence>
<feature type="transmembrane region" description="Helical" evidence="8">
    <location>
        <begin position="308"/>
        <end position="326"/>
    </location>
</feature>
<evidence type="ECO:0000256" key="7">
    <source>
        <dbReference type="ARBA" id="ARBA00023136"/>
    </source>
</evidence>
<dbReference type="PANTHER" id="PTHR30472">
    <property type="entry name" value="FERRIC ENTEROBACTIN TRANSPORT SYSTEM PERMEASE PROTEIN"/>
    <property type="match status" value="1"/>
</dbReference>
<keyword evidence="10" id="KW-1185">Reference proteome</keyword>
<comment type="subcellular location">
    <subcellularLocation>
        <location evidence="1">Cell membrane</location>
        <topology evidence="1">Multi-pass membrane protein</topology>
    </subcellularLocation>
</comment>
<dbReference type="Gene3D" id="1.10.3470.10">
    <property type="entry name" value="ABC transporter involved in vitamin B12 uptake, BtuC"/>
    <property type="match status" value="1"/>
</dbReference>
<evidence type="ECO:0000256" key="2">
    <source>
        <dbReference type="ARBA" id="ARBA00007935"/>
    </source>
</evidence>
<evidence type="ECO:0000313" key="9">
    <source>
        <dbReference type="EMBL" id="MBP1892408.1"/>
    </source>
</evidence>
<dbReference type="EMBL" id="JAGGKI010000003">
    <property type="protein sequence ID" value="MBP1892408.1"/>
    <property type="molecule type" value="Genomic_DNA"/>
</dbReference>
<dbReference type="Proteomes" id="UP000706926">
    <property type="component" value="Unassembled WGS sequence"/>
</dbReference>
<keyword evidence="7 8" id="KW-0472">Membrane</keyword>
<evidence type="ECO:0000256" key="8">
    <source>
        <dbReference type="SAM" id="Phobius"/>
    </source>
</evidence>
<evidence type="ECO:0000256" key="3">
    <source>
        <dbReference type="ARBA" id="ARBA00022448"/>
    </source>
</evidence>
<dbReference type="RefSeq" id="WP_210094475.1">
    <property type="nucleotide sequence ID" value="NZ_DMBX01000043.1"/>
</dbReference>
<feature type="transmembrane region" description="Helical" evidence="8">
    <location>
        <begin position="234"/>
        <end position="265"/>
    </location>
</feature>
<proteinExistence type="inferred from homology"/>
<comment type="caution">
    <text evidence="9">The sequence shown here is derived from an EMBL/GenBank/DDBJ whole genome shotgun (WGS) entry which is preliminary data.</text>
</comment>
<feature type="transmembrane region" description="Helical" evidence="8">
    <location>
        <begin position="149"/>
        <end position="173"/>
    </location>
</feature>
<dbReference type="SUPFAM" id="SSF81345">
    <property type="entry name" value="ABC transporter involved in vitamin B12 uptake, BtuC"/>
    <property type="match status" value="1"/>
</dbReference>
<keyword evidence="4" id="KW-1003">Cell membrane</keyword>
<accession>A0ABS4F839</accession>
<dbReference type="InterPro" id="IPR000522">
    <property type="entry name" value="ABC_transptr_permease_BtuC"/>
</dbReference>
<feature type="transmembrane region" description="Helical" evidence="8">
    <location>
        <begin position="93"/>
        <end position="112"/>
    </location>
</feature>
<reference evidence="9 10" key="1">
    <citation type="submission" date="2021-03" db="EMBL/GenBank/DDBJ databases">
        <title>Genomic Encyclopedia of Type Strains, Phase IV (KMG-IV): sequencing the most valuable type-strain genomes for metagenomic binning, comparative biology and taxonomic classification.</title>
        <authorList>
            <person name="Goeker M."/>
        </authorList>
    </citation>
    <scope>NUCLEOTIDE SEQUENCE [LARGE SCALE GENOMIC DNA]</scope>
    <source>
        <strain evidence="9 10">DSM 15596</strain>
    </source>
</reference>
<sequence>MGFKKSLPAVILVMAPAVCLLLMGASILYGAKNITMNTVWDAIVAFDPNSVDHQIIRSSRLPRVIGAMLIGAFLAVSGALMQGMTRNYLASPSIMGVSDGSVFAVTLFMVLMPNASSGLYIVSSLVGSAIGAAVVFGLAWLIPGGMRPVQLAILGTVIGTFLSGTAEAIAAYFQISQTVSLWYNARLHAMDPELIKLSIPFAVAGLALALTLSKSVTLLSLGDDTAKGLGVRPWIIKALAMLAVVILTGVSVALAGKVAFVGLIIPHIARYLSGSDYRWIVPVSGVLGGLFLALCDILARFVNYPFETPVGVITSIIGVPFFLYLIKTRGGAQRA</sequence>
<gene>
    <name evidence="9" type="ORF">J2Z18_001484</name>
</gene>
<evidence type="ECO:0000313" key="10">
    <source>
        <dbReference type="Proteomes" id="UP000706926"/>
    </source>
</evidence>
<feature type="transmembrane region" description="Helical" evidence="8">
    <location>
        <begin position="277"/>
        <end position="302"/>
    </location>
</feature>
<comment type="similarity">
    <text evidence="2">Belongs to the binding-protein-dependent transport system permease family. FecCD subfamily.</text>
</comment>
<dbReference type="PANTHER" id="PTHR30472:SF30">
    <property type="entry name" value="IRON-UPTAKE SYSTEM PERMEASE PROTEIN FEUB"/>
    <property type="match status" value="1"/>
</dbReference>
<keyword evidence="6 8" id="KW-1133">Transmembrane helix</keyword>
<feature type="transmembrane region" description="Helical" evidence="8">
    <location>
        <begin position="6"/>
        <end position="29"/>
    </location>
</feature>
<dbReference type="Pfam" id="PF01032">
    <property type="entry name" value="FecCD"/>
    <property type="match status" value="1"/>
</dbReference>
<evidence type="ECO:0000256" key="4">
    <source>
        <dbReference type="ARBA" id="ARBA00022475"/>
    </source>
</evidence>
<organism evidence="9 10">
    <name type="scientific">Paenibacillus lactis</name>
    <dbReference type="NCBI Taxonomy" id="228574"/>
    <lineage>
        <taxon>Bacteria</taxon>
        <taxon>Bacillati</taxon>
        <taxon>Bacillota</taxon>
        <taxon>Bacilli</taxon>
        <taxon>Bacillales</taxon>
        <taxon>Paenibacillaceae</taxon>
        <taxon>Paenibacillus</taxon>
    </lineage>
</organism>
<evidence type="ECO:0000256" key="6">
    <source>
        <dbReference type="ARBA" id="ARBA00022989"/>
    </source>
</evidence>
<keyword evidence="5 8" id="KW-0812">Transmembrane</keyword>
<keyword evidence="3" id="KW-0813">Transport</keyword>
<feature type="transmembrane region" description="Helical" evidence="8">
    <location>
        <begin position="119"/>
        <end position="143"/>
    </location>
</feature>
<feature type="transmembrane region" description="Helical" evidence="8">
    <location>
        <begin position="64"/>
        <end position="81"/>
    </location>
</feature>
<dbReference type="InterPro" id="IPR037294">
    <property type="entry name" value="ABC_BtuC-like"/>
</dbReference>
<feature type="transmembrane region" description="Helical" evidence="8">
    <location>
        <begin position="194"/>
        <end position="214"/>
    </location>
</feature>
<evidence type="ECO:0000256" key="1">
    <source>
        <dbReference type="ARBA" id="ARBA00004651"/>
    </source>
</evidence>
<protein>
    <submittedName>
        <fullName evidence="9">Iron complex transport system permease protein</fullName>
    </submittedName>
</protein>
<name>A0ABS4F839_9BACL</name>
<dbReference type="GeneID" id="95403518"/>
<dbReference type="CDD" id="cd06550">
    <property type="entry name" value="TM_ABC_iron-siderophores_like"/>
    <property type="match status" value="1"/>
</dbReference>